<dbReference type="GO" id="GO:0005524">
    <property type="term" value="F:ATP binding"/>
    <property type="evidence" value="ECO:0007669"/>
    <property type="project" value="UniProtKB-UniRule"/>
</dbReference>
<dbReference type="EC" id="2.7.11.1" evidence="2"/>
<evidence type="ECO:0000256" key="8">
    <source>
        <dbReference type="ARBA" id="ARBA00022729"/>
    </source>
</evidence>
<dbReference type="InterPro" id="IPR000719">
    <property type="entry name" value="Prot_kinase_dom"/>
</dbReference>
<keyword evidence="7 20" id="KW-0812">Transmembrane</keyword>
<dbReference type="PROSITE" id="PS51450">
    <property type="entry name" value="LRR"/>
    <property type="match status" value="1"/>
</dbReference>
<keyword evidence="8 21" id="KW-0732">Signal</keyword>
<dbReference type="Gene3D" id="3.30.200.20">
    <property type="entry name" value="Phosphorylase Kinase, domain 1"/>
    <property type="match status" value="1"/>
</dbReference>
<feature type="signal peptide" evidence="21">
    <location>
        <begin position="1"/>
        <end position="20"/>
    </location>
</feature>
<evidence type="ECO:0000256" key="20">
    <source>
        <dbReference type="SAM" id="Phobius"/>
    </source>
</evidence>
<gene>
    <name evidence="23" type="ORF">SI8410_17020837</name>
</gene>
<dbReference type="InterPro" id="IPR001245">
    <property type="entry name" value="Ser-Thr/Tyr_kinase_cat_dom"/>
</dbReference>
<evidence type="ECO:0000313" key="23">
    <source>
        <dbReference type="EMBL" id="CAA7410159.1"/>
    </source>
</evidence>
<dbReference type="InterPro" id="IPR024788">
    <property type="entry name" value="Malectin-like_Carb-bd_dom"/>
</dbReference>
<dbReference type="GO" id="GO:0004674">
    <property type="term" value="F:protein serine/threonine kinase activity"/>
    <property type="evidence" value="ECO:0007669"/>
    <property type="project" value="UniProtKB-KW"/>
</dbReference>
<dbReference type="InterPro" id="IPR001611">
    <property type="entry name" value="Leu-rich_rpt"/>
</dbReference>
<protein>
    <recommendedName>
        <fullName evidence="2">non-specific serine/threonine protein kinase</fullName>
        <ecNumber evidence="2">2.7.11.1</ecNumber>
    </recommendedName>
</protein>
<dbReference type="OrthoDB" id="2017114at2759"/>
<keyword evidence="11" id="KW-0418">Kinase</keyword>
<dbReference type="FunFam" id="1.10.510.10:FF:000146">
    <property type="entry name" value="LRR receptor-like serine/threonine-protein kinase IOS1"/>
    <property type="match status" value="1"/>
</dbReference>
<keyword evidence="5" id="KW-0433">Leucine-rich repeat</keyword>
<evidence type="ECO:0000256" key="11">
    <source>
        <dbReference type="ARBA" id="ARBA00022777"/>
    </source>
</evidence>
<evidence type="ECO:0000256" key="14">
    <source>
        <dbReference type="ARBA" id="ARBA00023136"/>
    </source>
</evidence>
<dbReference type="PANTHER" id="PTHR45631">
    <property type="entry name" value="OS07G0107800 PROTEIN-RELATED"/>
    <property type="match status" value="1"/>
</dbReference>
<feature type="chain" id="PRO_5029655342" description="non-specific serine/threonine protein kinase" evidence="21">
    <location>
        <begin position="21"/>
        <end position="888"/>
    </location>
</feature>
<name>A0A7I8LJG2_SPIIN</name>
<evidence type="ECO:0000256" key="5">
    <source>
        <dbReference type="ARBA" id="ARBA00022614"/>
    </source>
</evidence>
<evidence type="ECO:0000256" key="21">
    <source>
        <dbReference type="SAM" id="SignalP"/>
    </source>
</evidence>
<dbReference type="PANTHER" id="PTHR45631:SF202">
    <property type="entry name" value="SENESCENCE-INDUCED RECEPTOR-LIKE SERINE_THREONINE-PROTEIN KINASE"/>
    <property type="match status" value="1"/>
</dbReference>
<keyword evidence="9" id="KW-0677">Repeat</keyword>
<evidence type="ECO:0000256" key="19">
    <source>
        <dbReference type="SAM" id="MobiDB-lite"/>
    </source>
</evidence>
<keyword evidence="12 18" id="KW-0067">ATP-binding</keyword>
<dbReference type="AlphaFoldDB" id="A0A7I8LJG2"/>
<keyword evidence="14 20" id="KW-0472">Membrane</keyword>
<dbReference type="Gene3D" id="3.80.10.10">
    <property type="entry name" value="Ribonuclease Inhibitor"/>
    <property type="match status" value="1"/>
</dbReference>
<evidence type="ECO:0000256" key="3">
    <source>
        <dbReference type="ARBA" id="ARBA00022527"/>
    </source>
</evidence>
<evidence type="ECO:0000256" key="17">
    <source>
        <dbReference type="ARBA" id="ARBA00048679"/>
    </source>
</evidence>
<dbReference type="PROSITE" id="PS50011">
    <property type="entry name" value="PROTEIN_KINASE_DOM"/>
    <property type="match status" value="1"/>
</dbReference>
<dbReference type="SMART" id="SM00220">
    <property type="entry name" value="S_TKc"/>
    <property type="match status" value="1"/>
</dbReference>
<evidence type="ECO:0000256" key="1">
    <source>
        <dbReference type="ARBA" id="ARBA00004162"/>
    </source>
</evidence>
<dbReference type="InterPro" id="IPR011009">
    <property type="entry name" value="Kinase-like_dom_sf"/>
</dbReference>
<sequence length="888" mass="98807">MGSSVLLALLCFLALGALHAQSTQGFISIDCGLDLDSNYTDEFTHIFYSLDDGYVDGGVNMDIPREPNFSSLSHRYLNLRIFPNGTRNCYTMGTVKEGVKYLVRAGFLYGNYDGKNQPPQFDLYLGVNLWRTVNTLADDVVTAEIIAISPTNVLQVCLLNTGMGTPFISVLEVRPLHDSMYPLVNESQSLVLNRGRVDCGGNETTRYPVDPYDRIWFGNVTQTGWRTVTANGDINRPEADIWVVPGEILRTATEAKSLVFHFSGGPQEKLYLFLYFAELQQLGPNETREFNVLSDGQLLHGAYRPTYLTLDVLDNLLPEPHSVKMTYNFTLEATANSTLDPMINAHEIYSLKQLEESPTDAHDAQAMLKIKDFYKVKKNWQGDPCVPRNLTWERVSCRYDSKNPRIVSLNLSHSALAGEIHPFIVELMALRTLDLSHNNLTGEIPSGLGKLPNLQVLNLINNQLTGVIPQILYKKSQNGTLSLSTEGNTQLCNNTISCKIIGGKKKNIVPIAVGVSVSAIVLLGIFILVWRLKGRKRGTVQRIPSENSRDSIDPQAKRQQHDLNMENHQFSFLDIVKITGNFKRMIGRGGFGIVYHGLLNDGREVAVKMISKSSQGEKEFHAEVQILLRVHHKNLVYLLGYCDDRNNLALVYEYMQKGSLADFLSGNKEDIGLNWSMRLKIALDVAQGLDYLHSFCKPSIVHRDVKTGNILLNAKLEAKLGDFGLSKLFSHEDATHISTAVAGTSGYLDPEYYQTYRLTEKSDIYSFGIVLLEIISGKSPISRDPQSAPIVSWVQSRLERGDISSIADQRLNNGYDLNSIWKAAEVAMACASPTSSCRPKMSEVVALLKECLESIASHDISGSFSVERSNSNYTGPTVFYSSTIPSAR</sequence>
<dbReference type="InterPro" id="IPR017441">
    <property type="entry name" value="Protein_kinase_ATP_BS"/>
</dbReference>
<dbReference type="PRINTS" id="PR00019">
    <property type="entry name" value="LEURICHRPT"/>
</dbReference>
<evidence type="ECO:0000256" key="9">
    <source>
        <dbReference type="ARBA" id="ARBA00022737"/>
    </source>
</evidence>
<reference evidence="23" key="1">
    <citation type="submission" date="2020-02" db="EMBL/GenBank/DDBJ databases">
        <authorList>
            <person name="Scholz U."/>
            <person name="Mascher M."/>
            <person name="Fiebig A."/>
        </authorList>
    </citation>
    <scope>NUCLEOTIDE SEQUENCE</scope>
</reference>
<evidence type="ECO:0000256" key="15">
    <source>
        <dbReference type="ARBA" id="ARBA00023170"/>
    </source>
</evidence>
<feature type="transmembrane region" description="Helical" evidence="20">
    <location>
        <begin position="508"/>
        <end position="532"/>
    </location>
</feature>
<comment type="subcellular location">
    <subcellularLocation>
        <location evidence="1">Cell membrane</location>
        <topology evidence="1">Single-pass membrane protein</topology>
    </subcellularLocation>
</comment>
<feature type="region of interest" description="Disordered" evidence="19">
    <location>
        <begin position="540"/>
        <end position="559"/>
    </location>
</feature>
<feature type="domain" description="Protein kinase" evidence="22">
    <location>
        <begin position="580"/>
        <end position="852"/>
    </location>
</feature>
<dbReference type="InterPro" id="IPR008271">
    <property type="entry name" value="Ser/Thr_kinase_AS"/>
</dbReference>
<keyword evidence="10 18" id="KW-0547">Nucleotide-binding</keyword>
<dbReference type="PROSITE" id="PS00108">
    <property type="entry name" value="PROTEIN_KINASE_ST"/>
    <property type="match status" value="1"/>
</dbReference>
<evidence type="ECO:0000256" key="6">
    <source>
        <dbReference type="ARBA" id="ARBA00022679"/>
    </source>
</evidence>
<feature type="binding site" evidence="18">
    <location>
        <position position="608"/>
    </location>
    <ligand>
        <name>ATP</name>
        <dbReference type="ChEBI" id="CHEBI:30616"/>
    </ligand>
</feature>
<keyword evidence="13 20" id="KW-1133">Transmembrane helix</keyword>
<comment type="catalytic activity">
    <reaction evidence="16">
        <text>L-threonyl-[protein] + ATP = O-phospho-L-threonyl-[protein] + ADP + H(+)</text>
        <dbReference type="Rhea" id="RHEA:46608"/>
        <dbReference type="Rhea" id="RHEA-COMP:11060"/>
        <dbReference type="Rhea" id="RHEA-COMP:11605"/>
        <dbReference type="ChEBI" id="CHEBI:15378"/>
        <dbReference type="ChEBI" id="CHEBI:30013"/>
        <dbReference type="ChEBI" id="CHEBI:30616"/>
        <dbReference type="ChEBI" id="CHEBI:61977"/>
        <dbReference type="ChEBI" id="CHEBI:456216"/>
        <dbReference type="EC" id="2.7.11.1"/>
    </reaction>
</comment>
<evidence type="ECO:0000256" key="4">
    <source>
        <dbReference type="ARBA" id="ARBA00022553"/>
    </source>
</evidence>
<dbReference type="InterPro" id="IPR032675">
    <property type="entry name" value="LRR_dom_sf"/>
</dbReference>
<evidence type="ECO:0000256" key="10">
    <source>
        <dbReference type="ARBA" id="ARBA00022741"/>
    </source>
</evidence>
<proteinExistence type="predicted"/>
<feature type="compositionally biased region" description="Basic and acidic residues" evidence="19">
    <location>
        <begin position="547"/>
        <end position="559"/>
    </location>
</feature>
<dbReference type="PROSITE" id="PS00107">
    <property type="entry name" value="PROTEIN_KINASE_ATP"/>
    <property type="match status" value="1"/>
</dbReference>
<evidence type="ECO:0000256" key="7">
    <source>
        <dbReference type="ARBA" id="ARBA00022692"/>
    </source>
</evidence>
<organism evidence="23 24">
    <name type="scientific">Spirodela intermedia</name>
    <name type="common">Intermediate duckweed</name>
    <dbReference type="NCBI Taxonomy" id="51605"/>
    <lineage>
        <taxon>Eukaryota</taxon>
        <taxon>Viridiplantae</taxon>
        <taxon>Streptophyta</taxon>
        <taxon>Embryophyta</taxon>
        <taxon>Tracheophyta</taxon>
        <taxon>Spermatophyta</taxon>
        <taxon>Magnoliopsida</taxon>
        <taxon>Liliopsida</taxon>
        <taxon>Araceae</taxon>
        <taxon>Lemnoideae</taxon>
        <taxon>Spirodela</taxon>
    </lineage>
</organism>
<evidence type="ECO:0000256" key="12">
    <source>
        <dbReference type="ARBA" id="ARBA00022840"/>
    </source>
</evidence>
<dbReference type="Pfam" id="PF12799">
    <property type="entry name" value="LRR_4"/>
    <property type="match status" value="1"/>
</dbReference>
<keyword evidence="4" id="KW-0597">Phosphoprotein</keyword>
<dbReference type="FunFam" id="3.30.200.20:FF:000394">
    <property type="entry name" value="Leucine-rich repeat receptor-like protein kinase"/>
    <property type="match status" value="1"/>
</dbReference>
<keyword evidence="6" id="KW-0808">Transferase</keyword>
<keyword evidence="15" id="KW-0675">Receptor</keyword>
<evidence type="ECO:0000256" key="18">
    <source>
        <dbReference type="PROSITE-ProRule" id="PRU10141"/>
    </source>
</evidence>
<dbReference type="CDD" id="cd14066">
    <property type="entry name" value="STKc_IRAK"/>
    <property type="match status" value="1"/>
</dbReference>
<evidence type="ECO:0000256" key="2">
    <source>
        <dbReference type="ARBA" id="ARBA00012513"/>
    </source>
</evidence>
<keyword evidence="24" id="KW-1185">Reference proteome</keyword>
<dbReference type="Pfam" id="PF12819">
    <property type="entry name" value="Malectin_like"/>
    <property type="match status" value="1"/>
</dbReference>
<dbReference type="SUPFAM" id="SSF52058">
    <property type="entry name" value="L domain-like"/>
    <property type="match status" value="1"/>
</dbReference>
<evidence type="ECO:0000256" key="16">
    <source>
        <dbReference type="ARBA" id="ARBA00047899"/>
    </source>
</evidence>
<dbReference type="FunFam" id="3.80.10.10:FF:000129">
    <property type="entry name" value="Leucine-rich repeat receptor-like kinase"/>
    <property type="match status" value="1"/>
</dbReference>
<evidence type="ECO:0000313" key="24">
    <source>
        <dbReference type="Proteomes" id="UP000663760"/>
    </source>
</evidence>
<dbReference type="Gene3D" id="1.10.510.10">
    <property type="entry name" value="Transferase(Phosphotransferase) domain 1"/>
    <property type="match status" value="1"/>
</dbReference>
<accession>A0A7I8LJG2</accession>
<keyword evidence="3" id="KW-0723">Serine/threonine-protein kinase</keyword>
<dbReference type="SUPFAM" id="SSF56112">
    <property type="entry name" value="Protein kinase-like (PK-like)"/>
    <property type="match status" value="1"/>
</dbReference>
<comment type="catalytic activity">
    <reaction evidence="17">
        <text>L-seryl-[protein] + ATP = O-phospho-L-seryl-[protein] + ADP + H(+)</text>
        <dbReference type="Rhea" id="RHEA:17989"/>
        <dbReference type="Rhea" id="RHEA-COMP:9863"/>
        <dbReference type="Rhea" id="RHEA-COMP:11604"/>
        <dbReference type="ChEBI" id="CHEBI:15378"/>
        <dbReference type="ChEBI" id="CHEBI:29999"/>
        <dbReference type="ChEBI" id="CHEBI:30616"/>
        <dbReference type="ChEBI" id="CHEBI:83421"/>
        <dbReference type="ChEBI" id="CHEBI:456216"/>
        <dbReference type="EC" id="2.7.11.1"/>
    </reaction>
</comment>
<dbReference type="Pfam" id="PF07714">
    <property type="entry name" value="PK_Tyr_Ser-Thr"/>
    <property type="match status" value="1"/>
</dbReference>
<dbReference type="EMBL" id="LR746280">
    <property type="protein sequence ID" value="CAA7410159.1"/>
    <property type="molecule type" value="Genomic_DNA"/>
</dbReference>
<evidence type="ECO:0000256" key="13">
    <source>
        <dbReference type="ARBA" id="ARBA00022989"/>
    </source>
</evidence>
<dbReference type="GO" id="GO:0005886">
    <property type="term" value="C:plasma membrane"/>
    <property type="evidence" value="ECO:0007669"/>
    <property type="project" value="UniProtKB-SubCell"/>
</dbReference>
<dbReference type="Proteomes" id="UP000663760">
    <property type="component" value="Chromosome 17"/>
</dbReference>
<dbReference type="InterPro" id="IPR025875">
    <property type="entry name" value="Leu-rich_rpt_4"/>
</dbReference>
<evidence type="ECO:0000259" key="22">
    <source>
        <dbReference type="PROSITE" id="PS50011"/>
    </source>
</evidence>